<evidence type="ECO:0000313" key="3">
    <source>
        <dbReference type="EMBL" id="PNJ84447.1"/>
    </source>
</evidence>
<comment type="caution">
    <text evidence="4">The sequence shown here is derived from an EMBL/GenBank/DDBJ whole genome shotgun (WGS) entry which is preliminary data.</text>
</comment>
<organism evidence="4">
    <name type="scientific">Pongo abelii</name>
    <name type="common">Sumatran orangutan</name>
    <name type="synonym">Pongo pygmaeus abelii</name>
    <dbReference type="NCBI Taxonomy" id="9601"/>
    <lineage>
        <taxon>Eukaryota</taxon>
        <taxon>Metazoa</taxon>
        <taxon>Chordata</taxon>
        <taxon>Craniata</taxon>
        <taxon>Vertebrata</taxon>
        <taxon>Euteleostomi</taxon>
        <taxon>Mammalia</taxon>
        <taxon>Eutheria</taxon>
        <taxon>Euarchontoglires</taxon>
        <taxon>Primates</taxon>
        <taxon>Haplorrhini</taxon>
        <taxon>Catarrhini</taxon>
        <taxon>Hominidae</taxon>
        <taxon>Pongo</taxon>
    </lineage>
</organism>
<dbReference type="AlphaFoldDB" id="A0A2J8XR14"/>
<accession>A0A2J8XR14</accession>
<dbReference type="EMBL" id="NDHI03003345">
    <property type="protein sequence ID" value="PNJ84447.1"/>
    <property type="molecule type" value="Genomic_DNA"/>
</dbReference>
<reference evidence="4" key="1">
    <citation type="submission" date="2017-12" db="EMBL/GenBank/DDBJ databases">
        <title>High-resolution comparative analysis of great ape genomes.</title>
        <authorList>
            <person name="Pollen A."/>
            <person name="Hastie A."/>
            <person name="Hormozdiari F."/>
            <person name="Dougherty M."/>
            <person name="Liu R."/>
            <person name="Chaisson M."/>
            <person name="Hoppe E."/>
            <person name="Hill C."/>
            <person name="Pang A."/>
            <person name="Hillier L."/>
            <person name="Baker C."/>
            <person name="Armstrong J."/>
            <person name="Shendure J."/>
            <person name="Paten B."/>
            <person name="Wilson R."/>
            <person name="Chao H."/>
            <person name="Schneider V."/>
            <person name="Ventura M."/>
            <person name="Kronenberg Z."/>
            <person name="Murali S."/>
            <person name="Gordon D."/>
            <person name="Cantsilieris S."/>
            <person name="Munson K."/>
            <person name="Nelson B."/>
            <person name="Raja A."/>
            <person name="Underwood J."/>
            <person name="Diekhans M."/>
            <person name="Fiddes I."/>
            <person name="Haussler D."/>
            <person name="Eichler E."/>
        </authorList>
    </citation>
    <scope>NUCLEOTIDE SEQUENCE [LARGE SCALE GENOMIC DNA]</scope>
    <source>
        <strain evidence="4">Susie</strain>
    </source>
</reference>
<evidence type="ECO:0000256" key="1">
    <source>
        <dbReference type="SAM" id="MobiDB-lite"/>
    </source>
</evidence>
<evidence type="ECO:0000313" key="2">
    <source>
        <dbReference type="EMBL" id="PNJ84446.1"/>
    </source>
</evidence>
<gene>
    <name evidence="4" type="ORF">CR201_G0053986</name>
</gene>
<evidence type="ECO:0000313" key="4">
    <source>
        <dbReference type="EMBL" id="PNJ84453.1"/>
    </source>
</evidence>
<feature type="compositionally biased region" description="Polar residues" evidence="1">
    <location>
        <begin position="20"/>
        <end position="41"/>
    </location>
</feature>
<proteinExistence type="predicted"/>
<feature type="region of interest" description="Disordered" evidence="1">
    <location>
        <begin position="1"/>
        <end position="41"/>
    </location>
</feature>
<name>A0A2J8XR14_PONAB</name>
<sequence length="73" mass="7515">MRPSGTCASCGSDPPPPTQVPSSRNDVAPLSLTTPLSGPSPTQLCLVTSSLLLIPRDPDPQDLPGSWKSSQSS</sequence>
<dbReference type="EMBL" id="NDHI03003345">
    <property type="protein sequence ID" value="PNJ84453.1"/>
    <property type="molecule type" value="Genomic_DNA"/>
</dbReference>
<dbReference type="EMBL" id="NDHI03003345">
    <property type="protein sequence ID" value="PNJ84446.1"/>
    <property type="molecule type" value="Genomic_DNA"/>
</dbReference>
<protein>
    <submittedName>
        <fullName evidence="2">ATP6V0E2 isoform 1</fullName>
    </submittedName>
    <submittedName>
        <fullName evidence="3">ATP6V0E2 isoform 2</fullName>
    </submittedName>
    <submittedName>
        <fullName evidence="4">ATP6V0E2 isoform 8</fullName>
    </submittedName>
</protein>